<dbReference type="InterPro" id="IPR009057">
    <property type="entry name" value="Homeodomain-like_sf"/>
</dbReference>
<evidence type="ECO:0000259" key="5">
    <source>
        <dbReference type="PROSITE" id="PS50977"/>
    </source>
</evidence>
<dbReference type="InterPro" id="IPR050109">
    <property type="entry name" value="HTH-type_TetR-like_transc_reg"/>
</dbReference>
<dbReference type="EMBL" id="JBHRZN010000001">
    <property type="protein sequence ID" value="MFC3848934.1"/>
    <property type="molecule type" value="Genomic_DNA"/>
</dbReference>
<dbReference type="PROSITE" id="PS50977">
    <property type="entry name" value="HTH_TETR_2"/>
    <property type="match status" value="1"/>
</dbReference>
<dbReference type="Proteomes" id="UP001595751">
    <property type="component" value="Unassembled WGS sequence"/>
</dbReference>
<dbReference type="PANTHER" id="PTHR30055:SF234">
    <property type="entry name" value="HTH-TYPE TRANSCRIPTIONAL REGULATOR BETI"/>
    <property type="match status" value="1"/>
</dbReference>
<evidence type="ECO:0000256" key="4">
    <source>
        <dbReference type="PROSITE-ProRule" id="PRU00335"/>
    </source>
</evidence>
<dbReference type="PANTHER" id="PTHR30055">
    <property type="entry name" value="HTH-TYPE TRANSCRIPTIONAL REGULATOR RUTR"/>
    <property type="match status" value="1"/>
</dbReference>
<dbReference type="RefSeq" id="WP_290291648.1">
    <property type="nucleotide sequence ID" value="NZ_CP047211.1"/>
</dbReference>
<comment type="caution">
    <text evidence="6">The sequence shown here is derived from an EMBL/GenBank/DDBJ whole genome shotgun (WGS) entry which is preliminary data.</text>
</comment>
<keyword evidence="1" id="KW-0805">Transcription regulation</keyword>
<dbReference type="SUPFAM" id="SSF46689">
    <property type="entry name" value="Homeodomain-like"/>
    <property type="match status" value="1"/>
</dbReference>
<feature type="DNA-binding region" description="H-T-H motif" evidence="4">
    <location>
        <begin position="35"/>
        <end position="54"/>
    </location>
</feature>
<evidence type="ECO:0000313" key="6">
    <source>
        <dbReference type="EMBL" id="MFC3848934.1"/>
    </source>
</evidence>
<proteinExistence type="predicted"/>
<feature type="domain" description="HTH tetR-type" evidence="5">
    <location>
        <begin position="12"/>
        <end position="72"/>
    </location>
</feature>
<accession>A0ABV7ZKZ2</accession>
<dbReference type="InterPro" id="IPR036271">
    <property type="entry name" value="Tet_transcr_reg_TetR-rel_C_sf"/>
</dbReference>
<evidence type="ECO:0000256" key="1">
    <source>
        <dbReference type="ARBA" id="ARBA00023015"/>
    </source>
</evidence>
<reference evidence="7" key="1">
    <citation type="journal article" date="2019" name="Int. J. Syst. Evol. Microbiol.">
        <title>The Global Catalogue of Microorganisms (GCM) 10K type strain sequencing project: providing services to taxonomists for standard genome sequencing and annotation.</title>
        <authorList>
            <consortium name="The Broad Institute Genomics Platform"/>
            <consortium name="The Broad Institute Genome Sequencing Center for Infectious Disease"/>
            <person name="Wu L."/>
            <person name="Ma J."/>
        </authorList>
    </citation>
    <scope>NUCLEOTIDE SEQUENCE [LARGE SCALE GENOMIC DNA]</scope>
    <source>
        <strain evidence="7">CCUG 53252</strain>
    </source>
</reference>
<keyword evidence="7" id="KW-1185">Reference proteome</keyword>
<keyword evidence="2 4" id="KW-0238">DNA-binding</keyword>
<name>A0ABV7ZKZ2_9CORY</name>
<gene>
    <name evidence="6" type="ORF">ACFORJ_01960</name>
</gene>
<dbReference type="SUPFAM" id="SSF48498">
    <property type="entry name" value="Tetracyclin repressor-like, C-terminal domain"/>
    <property type="match status" value="1"/>
</dbReference>
<sequence length="229" mass="25174">MNDERHARRKPQLRPADIIDTAVRLTARKGLYGWTVRDIALESGASMSSIYHHVGGKDEIMRKVVEEVLSGTRMPPGDVDWRKWFTETMLSLRKQLAPYPGVAHWMMLHGPFFSDSLRGLDVAIDLLESAGFGADTGKVYGTIFNAALSSIAFSDFRRGHAVDGFPGHEGIIRGFADHAPDSPGSRVLLETMAPFARDADAAEAAGEEFYRFLLSSLLNGIARTLGPQD</sequence>
<evidence type="ECO:0000256" key="3">
    <source>
        <dbReference type="ARBA" id="ARBA00023163"/>
    </source>
</evidence>
<dbReference type="Pfam" id="PF00440">
    <property type="entry name" value="TetR_N"/>
    <property type="match status" value="1"/>
</dbReference>
<dbReference type="PRINTS" id="PR00455">
    <property type="entry name" value="HTHTETR"/>
</dbReference>
<evidence type="ECO:0000313" key="7">
    <source>
        <dbReference type="Proteomes" id="UP001595751"/>
    </source>
</evidence>
<dbReference type="Gene3D" id="1.10.357.10">
    <property type="entry name" value="Tetracycline Repressor, domain 2"/>
    <property type="match status" value="1"/>
</dbReference>
<keyword evidence="3" id="KW-0804">Transcription</keyword>
<organism evidence="6 7">
    <name type="scientific">Corynebacterium hansenii</name>
    <dbReference type="NCBI Taxonomy" id="394964"/>
    <lineage>
        <taxon>Bacteria</taxon>
        <taxon>Bacillati</taxon>
        <taxon>Actinomycetota</taxon>
        <taxon>Actinomycetes</taxon>
        <taxon>Mycobacteriales</taxon>
        <taxon>Corynebacteriaceae</taxon>
        <taxon>Corynebacterium</taxon>
    </lineage>
</organism>
<protein>
    <submittedName>
        <fullName evidence="6">TetR/AcrR family transcriptional regulator</fullName>
    </submittedName>
</protein>
<evidence type="ECO:0000256" key="2">
    <source>
        <dbReference type="ARBA" id="ARBA00023125"/>
    </source>
</evidence>
<dbReference type="InterPro" id="IPR001647">
    <property type="entry name" value="HTH_TetR"/>
</dbReference>